<dbReference type="EMBL" id="CAKKNE010000003">
    <property type="protein sequence ID" value="CAH0371065.1"/>
    <property type="molecule type" value="Genomic_DNA"/>
</dbReference>
<dbReference type="SMART" id="SM00028">
    <property type="entry name" value="TPR"/>
    <property type="match status" value="2"/>
</dbReference>
<dbReference type="Gene3D" id="1.25.40.10">
    <property type="entry name" value="Tetratricopeptide repeat domain"/>
    <property type="match status" value="1"/>
</dbReference>
<feature type="chain" id="PRO_5035278214" description="Tetratricopeptide repeat protein" evidence="3">
    <location>
        <begin position="19"/>
        <end position="215"/>
    </location>
</feature>
<keyword evidence="5" id="KW-1185">Reference proteome</keyword>
<dbReference type="Proteomes" id="UP000789595">
    <property type="component" value="Unassembled WGS sequence"/>
</dbReference>
<gene>
    <name evidence="4" type="ORF">PECAL_3P09880</name>
</gene>
<reference evidence="4" key="1">
    <citation type="submission" date="2021-11" db="EMBL/GenBank/DDBJ databases">
        <authorList>
            <consortium name="Genoscope - CEA"/>
            <person name="William W."/>
        </authorList>
    </citation>
    <scope>NUCLEOTIDE SEQUENCE</scope>
</reference>
<protein>
    <recommendedName>
        <fullName evidence="6">Tetratricopeptide repeat protein</fullName>
    </recommendedName>
</protein>
<dbReference type="Pfam" id="PF13432">
    <property type="entry name" value="TPR_16"/>
    <property type="match status" value="1"/>
</dbReference>
<name>A0A8J2WYH1_9STRA</name>
<evidence type="ECO:0000313" key="4">
    <source>
        <dbReference type="EMBL" id="CAH0371065.1"/>
    </source>
</evidence>
<dbReference type="PROSITE" id="PS50005">
    <property type="entry name" value="TPR"/>
    <property type="match status" value="1"/>
</dbReference>
<feature type="compositionally biased region" description="Basic and acidic residues" evidence="2">
    <location>
        <begin position="192"/>
        <end position="215"/>
    </location>
</feature>
<feature type="signal peptide" evidence="3">
    <location>
        <begin position="1"/>
        <end position="18"/>
    </location>
</feature>
<evidence type="ECO:0000256" key="2">
    <source>
        <dbReference type="SAM" id="MobiDB-lite"/>
    </source>
</evidence>
<dbReference type="SUPFAM" id="SSF48452">
    <property type="entry name" value="TPR-like"/>
    <property type="match status" value="1"/>
</dbReference>
<keyword evidence="1" id="KW-0802">TPR repeat</keyword>
<dbReference type="AlphaFoldDB" id="A0A8J2WYH1"/>
<dbReference type="OrthoDB" id="2335338at2759"/>
<dbReference type="InterPro" id="IPR011990">
    <property type="entry name" value="TPR-like_helical_dom_sf"/>
</dbReference>
<feature type="region of interest" description="Disordered" evidence="2">
    <location>
        <begin position="189"/>
        <end position="215"/>
    </location>
</feature>
<sequence>MAVIRRIALALVAAAAAAQDQAAPAEADEKPAPIVCPVRGGGYDDRYAVAQLLILQKNIPQAEACLLEAVQVSLGAIALMSDIAAAQRLPLRAAAFSSVLEQLNPTDGETVYLHAQRLGQAGKWDDALAPLLRLRESNPENANIANSLGAAYYQTFDYEKAISAFTAAATLAPKNEDFAANLKKASAVAAGEEAHDAPMSAPEEKIELKKDEATA</sequence>
<accession>A0A8J2WYH1</accession>
<evidence type="ECO:0000313" key="5">
    <source>
        <dbReference type="Proteomes" id="UP000789595"/>
    </source>
</evidence>
<evidence type="ECO:0000256" key="1">
    <source>
        <dbReference type="PROSITE-ProRule" id="PRU00339"/>
    </source>
</evidence>
<organism evidence="4 5">
    <name type="scientific">Pelagomonas calceolata</name>
    <dbReference type="NCBI Taxonomy" id="35677"/>
    <lineage>
        <taxon>Eukaryota</taxon>
        <taxon>Sar</taxon>
        <taxon>Stramenopiles</taxon>
        <taxon>Ochrophyta</taxon>
        <taxon>Pelagophyceae</taxon>
        <taxon>Pelagomonadales</taxon>
        <taxon>Pelagomonadaceae</taxon>
        <taxon>Pelagomonas</taxon>
    </lineage>
</organism>
<dbReference type="InterPro" id="IPR019734">
    <property type="entry name" value="TPR_rpt"/>
</dbReference>
<comment type="caution">
    <text evidence="4">The sequence shown here is derived from an EMBL/GenBank/DDBJ whole genome shotgun (WGS) entry which is preliminary data.</text>
</comment>
<keyword evidence="3" id="KW-0732">Signal</keyword>
<evidence type="ECO:0000256" key="3">
    <source>
        <dbReference type="SAM" id="SignalP"/>
    </source>
</evidence>
<feature type="repeat" description="TPR" evidence="1">
    <location>
        <begin position="142"/>
        <end position="175"/>
    </location>
</feature>
<evidence type="ECO:0008006" key="6">
    <source>
        <dbReference type="Google" id="ProtNLM"/>
    </source>
</evidence>
<proteinExistence type="predicted"/>